<comment type="subcellular location">
    <subcellularLocation>
        <location evidence="1">Mitochondrion inner membrane</location>
        <topology evidence="1">Single-pass membrane protein</topology>
    </subcellularLocation>
</comment>
<dbReference type="InParanoid" id="A0A151Z7U7"/>
<dbReference type="STRING" id="361077.A0A151Z7U7"/>
<evidence type="ECO:0000259" key="2">
    <source>
        <dbReference type="PROSITE" id="PS50969"/>
    </source>
</evidence>
<keyword evidence="4" id="KW-1185">Reference proteome</keyword>
<name>A0A151Z7U7_TIELA</name>
<dbReference type="PANTHER" id="PTHR12210">
    <property type="entry name" value="DULLARD PROTEIN PHOSPHATASE"/>
    <property type="match status" value="1"/>
</dbReference>
<dbReference type="Gene3D" id="3.40.50.1000">
    <property type="entry name" value="HAD superfamily/HAD-like"/>
    <property type="match status" value="1"/>
</dbReference>
<gene>
    <name evidence="3" type="ORF">DLAC_08611</name>
</gene>
<dbReference type="SMART" id="SM00577">
    <property type="entry name" value="CPDc"/>
    <property type="match status" value="1"/>
</dbReference>
<dbReference type="CDD" id="cd07521">
    <property type="entry name" value="HAD_FCP1-like"/>
    <property type="match status" value="1"/>
</dbReference>
<comment type="function">
    <text evidence="1">Essential component of the TIM23 complex, a complex that mediates the translocation of transit peptide-containing proteins across the mitochondrial inner membrane.</text>
</comment>
<dbReference type="Proteomes" id="UP000076078">
    <property type="component" value="Unassembled WGS sequence"/>
</dbReference>
<keyword evidence="1" id="KW-0653">Protein transport</keyword>
<keyword evidence="1" id="KW-0813">Transport</keyword>
<keyword evidence="1" id="KW-0811">Translocation</keyword>
<keyword evidence="1" id="KW-0496">Mitochondrion</keyword>
<evidence type="ECO:0000313" key="3">
    <source>
        <dbReference type="EMBL" id="KYQ90031.1"/>
    </source>
</evidence>
<dbReference type="InterPro" id="IPR023214">
    <property type="entry name" value="HAD_sf"/>
</dbReference>
<feature type="domain" description="FCP1 homology" evidence="2">
    <location>
        <begin position="108"/>
        <end position="266"/>
    </location>
</feature>
<keyword evidence="1" id="KW-0809">Transit peptide</keyword>
<accession>A0A151Z7U7</accession>
<comment type="similarity">
    <text evidence="1">Belongs to the TIM50 family.</text>
</comment>
<dbReference type="GO" id="GO:0005744">
    <property type="term" value="C:TIM23 mitochondrial import inner membrane translocase complex"/>
    <property type="evidence" value="ECO:0007669"/>
    <property type="project" value="UniProtKB-UniRule"/>
</dbReference>
<organism evidence="3 4">
    <name type="scientific">Tieghemostelium lacteum</name>
    <name type="common">Slime mold</name>
    <name type="synonym">Dictyostelium lacteum</name>
    <dbReference type="NCBI Taxonomy" id="361077"/>
    <lineage>
        <taxon>Eukaryota</taxon>
        <taxon>Amoebozoa</taxon>
        <taxon>Evosea</taxon>
        <taxon>Eumycetozoa</taxon>
        <taxon>Dictyostelia</taxon>
        <taxon>Dictyosteliales</taxon>
        <taxon>Raperosteliaceae</taxon>
        <taxon>Tieghemostelium</taxon>
    </lineage>
</organism>
<evidence type="ECO:0000313" key="4">
    <source>
        <dbReference type="Proteomes" id="UP000076078"/>
    </source>
</evidence>
<protein>
    <recommendedName>
        <fullName evidence="1">Mitochondrial import inner membrane translocase subunit TIM50</fullName>
    </recommendedName>
</protein>
<comment type="caution">
    <text evidence="3">The sequence shown here is derived from an EMBL/GenBank/DDBJ whole genome shotgun (WGS) entry which is preliminary data.</text>
</comment>
<dbReference type="GO" id="GO:0015031">
    <property type="term" value="P:protein transport"/>
    <property type="evidence" value="ECO:0007669"/>
    <property type="project" value="UniProtKB-KW"/>
</dbReference>
<dbReference type="InterPro" id="IPR004274">
    <property type="entry name" value="FCP1_dom"/>
</dbReference>
<dbReference type="EMBL" id="LODT01000037">
    <property type="protein sequence ID" value="KYQ90031.1"/>
    <property type="molecule type" value="Genomic_DNA"/>
</dbReference>
<dbReference type="OrthoDB" id="28569at2759"/>
<dbReference type="Pfam" id="PF03031">
    <property type="entry name" value="NIF"/>
    <property type="match status" value="1"/>
</dbReference>
<reference evidence="3 4" key="1">
    <citation type="submission" date="2015-12" db="EMBL/GenBank/DDBJ databases">
        <title>Dictyostelia acquired genes for synthesis and detection of signals that induce cell-type specialization by lateral gene transfer from prokaryotes.</title>
        <authorList>
            <person name="Gloeckner G."/>
            <person name="Schaap P."/>
        </authorList>
    </citation>
    <scope>NUCLEOTIDE SEQUENCE [LARGE SCALE GENOMIC DNA]</scope>
    <source>
        <strain evidence="3 4">TK</strain>
    </source>
</reference>
<dbReference type="AlphaFoldDB" id="A0A151Z7U7"/>
<dbReference type="SUPFAM" id="SSF56784">
    <property type="entry name" value="HAD-like"/>
    <property type="match status" value="1"/>
</dbReference>
<sequence length="274" mass="31519">MDSITSNQQLPQQQNNMKKRKCEILFEDNEQNHYQFDCKAIKLENETVDVPLTPPIPSLSSSQDILVYDTTSRSQDTETVVPTYDEDEDEWNSSITEFTGKLGLISPMNSHKKTLVLDLDETLIRKEVQPLVGLQADFTLTYPQGEQVHIYKRPHLDDFLLTLSEDYELVIFTASSRYFSESIIERLPAISHSLYQEDTIKMCINGKNRSVKDLSTLGRDLSKTILIDDSPYSGYLQPANCITISSWYSDSTDTELLYLKNKLLRHQLYNRSKT</sequence>
<dbReference type="InterPro" id="IPR050365">
    <property type="entry name" value="TIM50"/>
</dbReference>
<comment type="subunit">
    <text evidence="1">Component of the TIM23 complex.</text>
</comment>
<dbReference type="InterPro" id="IPR036412">
    <property type="entry name" value="HAD-like_sf"/>
</dbReference>
<evidence type="ECO:0000256" key="1">
    <source>
        <dbReference type="RuleBase" id="RU365079"/>
    </source>
</evidence>
<proteinExistence type="inferred from homology"/>
<dbReference type="PROSITE" id="PS50969">
    <property type="entry name" value="FCP1"/>
    <property type="match status" value="1"/>
</dbReference>